<keyword evidence="2" id="KW-1185">Reference proteome</keyword>
<accession>K6ZCN6</accession>
<proteinExistence type="predicted"/>
<dbReference type="AlphaFoldDB" id="K6ZCN6"/>
<gene>
    <name evidence="1" type="ORF">GPAL_1244</name>
</gene>
<evidence type="ECO:0000313" key="1">
    <source>
        <dbReference type="EMBL" id="GAC28117.1"/>
    </source>
</evidence>
<comment type="caution">
    <text evidence="1">The sequence shown here is derived from an EMBL/GenBank/DDBJ whole genome shotgun (WGS) entry which is preliminary data.</text>
</comment>
<protein>
    <submittedName>
        <fullName evidence="1">Uncharacterized protein</fullName>
    </submittedName>
</protein>
<organism evidence="1 2">
    <name type="scientific">Brumicola pallidula DSM 14239 = ACAM 615</name>
    <dbReference type="NCBI Taxonomy" id="1121922"/>
    <lineage>
        <taxon>Bacteria</taxon>
        <taxon>Pseudomonadati</taxon>
        <taxon>Pseudomonadota</taxon>
        <taxon>Gammaproteobacteria</taxon>
        <taxon>Alteromonadales</taxon>
        <taxon>Alteromonadaceae</taxon>
        <taxon>Brumicola</taxon>
    </lineage>
</organism>
<reference evidence="2" key="1">
    <citation type="journal article" date="2014" name="Environ. Microbiol.">
        <title>Comparative genomics of the marine bacterial genus Glaciecola reveals the high degree of genomic diversity and genomic characteristic for cold adaptation.</title>
        <authorList>
            <person name="Qin Q.L."/>
            <person name="Xie B.B."/>
            <person name="Yu Y."/>
            <person name="Shu Y.L."/>
            <person name="Rong J.C."/>
            <person name="Zhang Y.J."/>
            <person name="Zhao D.L."/>
            <person name="Chen X.L."/>
            <person name="Zhang X.Y."/>
            <person name="Chen B."/>
            <person name="Zhou B.C."/>
            <person name="Zhang Y.Z."/>
        </authorList>
    </citation>
    <scope>NUCLEOTIDE SEQUENCE [LARGE SCALE GENOMIC DNA]</scope>
    <source>
        <strain evidence="2">ACAM 615</strain>
    </source>
</reference>
<sequence length="50" mass="5547">MAGLGRYLPFQLRARMTAKISSIEVSPTGPFWHFGDRHKLKAYVGNVGIA</sequence>
<name>K6ZCN6_9ALTE</name>
<dbReference type="Proteomes" id="UP000006251">
    <property type="component" value="Unassembled WGS sequence"/>
</dbReference>
<evidence type="ECO:0000313" key="2">
    <source>
        <dbReference type="Proteomes" id="UP000006251"/>
    </source>
</evidence>
<dbReference type="EMBL" id="BAEQ01000023">
    <property type="protein sequence ID" value="GAC28117.1"/>
    <property type="molecule type" value="Genomic_DNA"/>
</dbReference>